<sequence length="182" mass="20020">MTEQLDLRNQPAERRAEIARTRELVFKLNHQLPQSSEYLATLRELFTSGLGEHCFIEGPIYINLAANLKIGNRVSINPYFKCMAAGKIMIEDGAKLAMGVSIITNNHDLYEREILTIEPVHIKENAWIGANVTILPGVTIGQNAVIGAASVVTHDVPDNTVVVGNPARPLKTLESSKFMKGD</sequence>
<evidence type="ECO:0000256" key="2">
    <source>
        <dbReference type="ARBA" id="ARBA00022679"/>
    </source>
</evidence>
<dbReference type="RefSeq" id="WP_056937664.1">
    <property type="nucleotide sequence ID" value="NZ_AZFN01000018.1"/>
</dbReference>
<dbReference type="PANTHER" id="PTHR23416">
    <property type="entry name" value="SIALIC ACID SYNTHASE-RELATED"/>
    <property type="match status" value="1"/>
</dbReference>
<dbReference type="GO" id="GO:0008374">
    <property type="term" value="F:O-acyltransferase activity"/>
    <property type="evidence" value="ECO:0007669"/>
    <property type="project" value="TreeGrafter"/>
</dbReference>
<evidence type="ECO:0000256" key="1">
    <source>
        <dbReference type="ARBA" id="ARBA00007274"/>
    </source>
</evidence>
<proteinExistence type="inferred from homology"/>
<comment type="similarity">
    <text evidence="1">Belongs to the transferase hexapeptide repeat family.</text>
</comment>
<dbReference type="PANTHER" id="PTHR23416:SF23">
    <property type="entry name" value="ACETYLTRANSFERASE C18B11.09C-RELATED"/>
    <property type="match status" value="1"/>
</dbReference>
<dbReference type="InterPro" id="IPR011004">
    <property type="entry name" value="Trimer_LpxA-like_sf"/>
</dbReference>
<evidence type="ECO:0000313" key="5">
    <source>
        <dbReference type="Proteomes" id="UP000051739"/>
    </source>
</evidence>
<name>A0A0R1V761_9LACO</name>
<dbReference type="PROSITE" id="PS00101">
    <property type="entry name" value="HEXAPEP_TRANSFERASES"/>
    <property type="match status" value="1"/>
</dbReference>
<organism evidence="4 5">
    <name type="scientific">Limosilactobacillus gastricus DSM 16045</name>
    <dbReference type="NCBI Taxonomy" id="1423749"/>
    <lineage>
        <taxon>Bacteria</taxon>
        <taxon>Bacillati</taxon>
        <taxon>Bacillota</taxon>
        <taxon>Bacilli</taxon>
        <taxon>Lactobacillales</taxon>
        <taxon>Lactobacillaceae</taxon>
        <taxon>Limosilactobacillus</taxon>
    </lineage>
</organism>
<reference evidence="4 5" key="1">
    <citation type="journal article" date="2015" name="Genome Announc.">
        <title>Expanding the biotechnology potential of lactobacilli through comparative genomics of 213 strains and associated genera.</title>
        <authorList>
            <person name="Sun Z."/>
            <person name="Harris H.M."/>
            <person name="McCann A."/>
            <person name="Guo C."/>
            <person name="Argimon S."/>
            <person name="Zhang W."/>
            <person name="Yang X."/>
            <person name="Jeffery I.B."/>
            <person name="Cooney J.C."/>
            <person name="Kagawa T.F."/>
            <person name="Liu W."/>
            <person name="Song Y."/>
            <person name="Salvetti E."/>
            <person name="Wrobel A."/>
            <person name="Rasinkangas P."/>
            <person name="Parkhill J."/>
            <person name="Rea M.C."/>
            <person name="O'Sullivan O."/>
            <person name="Ritari J."/>
            <person name="Douillard F.P."/>
            <person name="Paul Ross R."/>
            <person name="Yang R."/>
            <person name="Briner A.E."/>
            <person name="Felis G.E."/>
            <person name="de Vos W.M."/>
            <person name="Barrangou R."/>
            <person name="Klaenhammer T.R."/>
            <person name="Caufield P.W."/>
            <person name="Cui Y."/>
            <person name="Zhang H."/>
            <person name="O'Toole P.W."/>
        </authorList>
    </citation>
    <scope>NUCLEOTIDE SEQUENCE [LARGE SCALE GENOMIC DNA]</scope>
    <source>
        <strain evidence="4 5">DSM 16045</strain>
    </source>
</reference>
<evidence type="ECO:0000256" key="3">
    <source>
        <dbReference type="ARBA" id="ARBA00022737"/>
    </source>
</evidence>
<dbReference type="InterPro" id="IPR001451">
    <property type="entry name" value="Hexapep"/>
</dbReference>
<dbReference type="InterPro" id="IPR018357">
    <property type="entry name" value="Hexapep_transf_CS"/>
</dbReference>
<dbReference type="InterPro" id="IPR051159">
    <property type="entry name" value="Hexapeptide_acetyltransf"/>
</dbReference>
<gene>
    <name evidence="4" type="ORF">FC60_GL000634</name>
</gene>
<dbReference type="PATRIC" id="fig|1423749.3.peg.638"/>
<keyword evidence="2 4" id="KW-0808">Transferase</keyword>
<dbReference type="Gene3D" id="2.160.10.10">
    <property type="entry name" value="Hexapeptide repeat proteins"/>
    <property type="match status" value="1"/>
</dbReference>
<accession>A0A0R1V761</accession>
<keyword evidence="3" id="KW-0677">Repeat</keyword>
<dbReference type="Proteomes" id="UP000051739">
    <property type="component" value="Unassembled WGS sequence"/>
</dbReference>
<dbReference type="SUPFAM" id="SSF51161">
    <property type="entry name" value="Trimeric LpxA-like enzymes"/>
    <property type="match status" value="1"/>
</dbReference>
<keyword evidence="5" id="KW-1185">Reference proteome</keyword>
<comment type="caution">
    <text evidence="4">The sequence shown here is derived from an EMBL/GenBank/DDBJ whole genome shotgun (WGS) entry which is preliminary data.</text>
</comment>
<protein>
    <submittedName>
        <fullName evidence="4">Putative galactoside O-acetyltransferase</fullName>
    </submittedName>
</protein>
<evidence type="ECO:0000313" key="4">
    <source>
        <dbReference type="EMBL" id="KRM01377.1"/>
    </source>
</evidence>
<dbReference type="EMBL" id="AZFN01000018">
    <property type="protein sequence ID" value="KRM01377.1"/>
    <property type="molecule type" value="Genomic_DNA"/>
</dbReference>
<dbReference type="Pfam" id="PF00132">
    <property type="entry name" value="Hexapep"/>
    <property type="match status" value="1"/>
</dbReference>
<dbReference type="AlphaFoldDB" id="A0A0R1V761"/>